<dbReference type="EMBL" id="AZIL01000420">
    <property type="protein sequence ID" value="EWM27763.1"/>
    <property type="molecule type" value="Genomic_DNA"/>
</dbReference>
<evidence type="ECO:0000313" key="3">
    <source>
        <dbReference type="Proteomes" id="UP000019335"/>
    </source>
</evidence>
<dbReference type="GO" id="GO:0003723">
    <property type="term" value="F:RNA binding"/>
    <property type="evidence" value="ECO:0007669"/>
    <property type="project" value="TreeGrafter"/>
</dbReference>
<organism evidence="2 3">
    <name type="scientific">Nannochloropsis gaditana</name>
    <dbReference type="NCBI Taxonomy" id="72520"/>
    <lineage>
        <taxon>Eukaryota</taxon>
        <taxon>Sar</taxon>
        <taxon>Stramenopiles</taxon>
        <taxon>Ochrophyta</taxon>
        <taxon>Eustigmatophyceae</taxon>
        <taxon>Eustigmatales</taxon>
        <taxon>Monodopsidaceae</taxon>
        <taxon>Nannochloropsis</taxon>
    </lineage>
</organism>
<reference evidence="2 3" key="1">
    <citation type="journal article" date="2014" name="Mol. Plant">
        <title>Chromosome Scale Genome Assembly and Transcriptome Profiling of Nannochloropsis gaditana in Nitrogen Depletion.</title>
        <authorList>
            <person name="Corteggiani Carpinelli E."/>
            <person name="Telatin A."/>
            <person name="Vitulo N."/>
            <person name="Forcato C."/>
            <person name="D'Angelo M."/>
            <person name="Schiavon R."/>
            <person name="Vezzi A."/>
            <person name="Giacometti G.M."/>
            <person name="Morosinotto T."/>
            <person name="Valle G."/>
        </authorList>
    </citation>
    <scope>NUCLEOTIDE SEQUENCE [LARGE SCALE GENOMIC DNA]</scope>
    <source>
        <strain evidence="2 3">B-31</strain>
    </source>
</reference>
<evidence type="ECO:0000256" key="1">
    <source>
        <dbReference type="SAM" id="MobiDB-lite"/>
    </source>
</evidence>
<dbReference type="PANTHER" id="PTHR21228">
    <property type="entry name" value="FAST LEU-RICH DOMAIN-CONTAINING"/>
    <property type="match status" value="1"/>
</dbReference>
<sequence>MTAARRSALRLNALQHSYGMPRRRLPAWESVRCLFASSVVLWSTLSWKGSYGRSGGRCCAFVPSKNFPAVLPFVLRRAPTHLVWQGPSEQNGYKAPPVQHRRHQYLDSSKETHDETGTRGTTRDGDRTGKRAYGGGGGSHQRGNAGIGGGRERGRKREVAREPAKGEAKGGSGSDRQARVVKILSGREYTAEDVLALVADAEVADFLRLYRSEGLVKALFKLGALLSREHREEKLRVRRDPRFHGLLARIEEQSEAPAGFSAQSYSKILTALAHLEHVPPPHFLDRLRDGMLGRLRDQVARGPLQPFPLPPPKGPSSDLRGDDHCFDPYSLSHIMSAFVNLDCYQPGLEFMALFTEVVANSLMDFQPVGLMSIIRGFAKLGHDPGKPFLKVFTACAMRKLHNFPPRALSSTIQGLATLRHQPPPEFMALLVREMDRQLDDFSWLDIPNAITALSKLLYLPPEPFLRRVVAKAKEKLSAFNPQALCNFIFGLFKLQHDPGVEFMPVYFQACHLKLDQFTPAGFSSMLHSVARLGYYPGTSFMEDFEALVAPRLGRFTKGELWKLAHGLATLHYRPQDAFLTAYWEALAGQGRRLTVKDVSLVLWTTSSLLAGGGTTPPSSNTGSCCKRPCISARSRPHC</sequence>
<accession>W7TW55</accession>
<feature type="compositionally biased region" description="Gly residues" evidence="1">
    <location>
        <begin position="132"/>
        <end position="149"/>
    </location>
</feature>
<comment type="caution">
    <text evidence="2">The sequence shown here is derived from an EMBL/GenBank/DDBJ whole genome shotgun (WGS) entry which is preliminary data.</text>
</comment>
<dbReference type="GO" id="GO:0000963">
    <property type="term" value="P:mitochondrial RNA processing"/>
    <property type="evidence" value="ECO:0007669"/>
    <property type="project" value="TreeGrafter"/>
</dbReference>
<feature type="compositionally biased region" description="Basic and acidic residues" evidence="1">
    <location>
        <begin position="150"/>
        <end position="168"/>
    </location>
</feature>
<dbReference type="Proteomes" id="UP000019335">
    <property type="component" value="Chromosome 6"/>
</dbReference>
<feature type="compositionally biased region" description="Basic and acidic residues" evidence="1">
    <location>
        <begin position="104"/>
        <end position="129"/>
    </location>
</feature>
<dbReference type="AlphaFoldDB" id="W7TW55"/>
<feature type="region of interest" description="Disordered" evidence="1">
    <location>
        <begin position="85"/>
        <end position="175"/>
    </location>
</feature>
<dbReference type="OrthoDB" id="193188at2759"/>
<protein>
    <submittedName>
        <fullName evidence="2">Uncharacterized protein</fullName>
    </submittedName>
</protein>
<dbReference type="GO" id="GO:0044528">
    <property type="term" value="P:regulation of mitochondrial mRNA stability"/>
    <property type="evidence" value="ECO:0007669"/>
    <property type="project" value="TreeGrafter"/>
</dbReference>
<dbReference type="InterPro" id="IPR050870">
    <property type="entry name" value="FAST_kinase"/>
</dbReference>
<dbReference type="GO" id="GO:0035770">
    <property type="term" value="C:ribonucleoprotein granule"/>
    <property type="evidence" value="ECO:0007669"/>
    <property type="project" value="TreeGrafter"/>
</dbReference>
<evidence type="ECO:0000313" key="2">
    <source>
        <dbReference type="EMBL" id="EWM27763.1"/>
    </source>
</evidence>
<proteinExistence type="predicted"/>
<dbReference type="GO" id="GO:0005759">
    <property type="term" value="C:mitochondrial matrix"/>
    <property type="evidence" value="ECO:0007669"/>
    <property type="project" value="TreeGrafter"/>
</dbReference>
<keyword evidence="3" id="KW-1185">Reference proteome</keyword>
<dbReference type="PANTHER" id="PTHR21228:SF40">
    <property type="entry name" value="LD45607P"/>
    <property type="match status" value="1"/>
</dbReference>
<gene>
    <name evidence="2" type="ORF">Naga_100982g1</name>
</gene>
<name>W7TW55_9STRA</name>